<evidence type="ECO:0000313" key="2">
    <source>
        <dbReference type="EMBL" id="TPG28973.1"/>
    </source>
</evidence>
<proteinExistence type="predicted"/>
<sequence>MHLHAGARRLLLALSFGLAAHAAAAPLPTSPAGKSAEAYMSARDKGDYARMAEMLTEGSSDGAWSREKVQRVDASRLRVSGDVKSRRYVTEKPGQAGAVTVIYETEFSKAGRTEERVLVLSQGGKPVVNGHSAVHCNTGACFKD</sequence>
<dbReference type="OrthoDB" id="9999421at2"/>
<comment type="caution">
    <text evidence="2">The sequence shown here is derived from an EMBL/GenBank/DDBJ whole genome shotgun (WGS) entry which is preliminary data.</text>
</comment>
<organism evidence="2 3">
    <name type="scientific">Variovorax guangxiensis</name>
    <dbReference type="NCBI Taxonomy" id="1775474"/>
    <lineage>
        <taxon>Bacteria</taxon>
        <taxon>Pseudomonadati</taxon>
        <taxon>Pseudomonadota</taxon>
        <taxon>Betaproteobacteria</taxon>
        <taxon>Burkholderiales</taxon>
        <taxon>Comamonadaceae</taxon>
        <taxon>Variovorax</taxon>
    </lineage>
</organism>
<dbReference type="InterPro" id="IPR006311">
    <property type="entry name" value="TAT_signal"/>
</dbReference>
<dbReference type="EMBL" id="RCZI01000002">
    <property type="protein sequence ID" value="TPG28973.1"/>
    <property type="molecule type" value="Genomic_DNA"/>
</dbReference>
<keyword evidence="1" id="KW-0732">Signal</keyword>
<feature type="signal peptide" evidence="1">
    <location>
        <begin position="1"/>
        <end position="24"/>
    </location>
</feature>
<gene>
    <name evidence="2" type="ORF">EAH82_09365</name>
</gene>
<evidence type="ECO:0008006" key="4">
    <source>
        <dbReference type="Google" id="ProtNLM"/>
    </source>
</evidence>
<dbReference type="Proteomes" id="UP000319212">
    <property type="component" value="Unassembled WGS sequence"/>
</dbReference>
<dbReference type="AlphaFoldDB" id="A0A502DUF8"/>
<protein>
    <recommendedName>
        <fullName evidence="4">DUF4440 domain-containing protein</fullName>
    </recommendedName>
</protein>
<name>A0A502DUF8_9BURK</name>
<evidence type="ECO:0000256" key="1">
    <source>
        <dbReference type="SAM" id="SignalP"/>
    </source>
</evidence>
<accession>A0A502DUF8</accession>
<reference evidence="2 3" key="1">
    <citation type="journal article" date="2019" name="Environ. Microbiol.">
        <title>Species interactions and distinct microbial communities in high Arctic permafrost affected cryosols are associated with the CH4 and CO2 gas fluxes.</title>
        <authorList>
            <person name="Altshuler I."/>
            <person name="Hamel J."/>
            <person name="Turney S."/>
            <person name="Magnuson E."/>
            <person name="Levesque R."/>
            <person name="Greer C."/>
            <person name="Whyte L.G."/>
        </authorList>
    </citation>
    <scope>NUCLEOTIDE SEQUENCE [LARGE SCALE GENOMIC DNA]</scope>
    <source>
        <strain evidence="2 3">S06.C</strain>
    </source>
</reference>
<dbReference type="PROSITE" id="PS51318">
    <property type="entry name" value="TAT"/>
    <property type="match status" value="1"/>
</dbReference>
<dbReference type="RefSeq" id="WP_140841031.1">
    <property type="nucleotide sequence ID" value="NZ_RCZI01000002.1"/>
</dbReference>
<feature type="chain" id="PRO_5021468184" description="DUF4440 domain-containing protein" evidence="1">
    <location>
        <begin position="25"/>
        <end position="144"/>
    </location>
</feature>
<evidence type="ECO:0000313" key="3">
    <source>
        <dbReference type="Proteomes" id="UP000319212"/>
    </source>
</evidence>